<dbReference type="InterPro" id="IPR051158">
    <property type="entry name" value="Metallophosphoesterase_sf"/>
</dbReference>
<dbReference type="EMBL" id="AHOM02000010">
    <property type="protein sequence ID" value="EJZ41140.1"/>
    <property type="molecule type" value="Genomic_DNA"/>
</dbReference>
<keyword evidence="3" id="KW-0812">Transmembrane</keyword>
<dbReference type="Gene3D" id="3.60.21.10">
    <property type="match status" value="1"/>
</dbReference>
<evidence type="ECO:0000313" key="6">
    <source>
        <dbReference type="Proteomes" id="UP000018720"/>
    </source>
</evidence>
<keyword evidence="3" id="KW-1133">Transmembrane helix</keyword>
<feature type="transmembrane region" description="Helical" evidence="3">
    <location>
        <begin position="154"/>
        <end position="176"/>
    </location>
</feature>
<keyword evidence="6" id="KW-1185">Reference proteome</keyword>
<accession>A0ABN0H5P2</accession>
<keyword evidence="2" id="KW-0378">Hydrolase</keyword>
<dbReference type="Proteomes" id="UP000018720">
    <property type="component" value="Unassembled WGS sequence"/>
</dbReference>
<evidence type="ECO:0000256" key="3">
    <source>
        <dbReference type="SAM" id="Phobius"/>
    </source>
</evidence>
<dbReference type="PANTHER" id="PTHR31302:SF31">
    <property type="entry name" value="PHOSPHODIESTERASE YAEI"/>
    <property type="match status" value="1"/>
</dbReference>
<dbReference type="Pfam" id="PF00149">
    <property type="entry name" value="Metallophos"/>
    <property type="match status" value="1"/>
</dbReference>
<keyword evidence="1" id="KW-0479">Metal-binding</keyword>
<dbReference type="InterPro" id="IPR004843">
    <property type="entry name" value="Calcineurin-like_PHP"/>
</dbReference>
<protein>
    <submittedName>
        <fullName evidence="5">Ser/Thr phosphatase family protein</fullName>
    </submittedName>
</protein>
<feature type="transmembrane region" description="Helical" evidence="3">
    <location>
        <begin position="24"/>
        <end position="42"/>
    </location>
</feature>
<feature type="transmembrane region" description="Helical" evidence="3">
    <location>
        <begin position="58"/>
        <end position="77"/>
    </location>
</feature>
<proteinExistence type="predicted"/>
<feature type="transmembrane region" description="Helical" evidence="3">
    <location>
        <begin position="89"/>
        <end position="110"/>
    </location>
</feature>
<evidence type="ECO:0000256" key="2">
    <source>
        <dbReference type="ARBA" id="ARBA00022801"/>
    </source>
</evidence>
<dbReference type="InterPro" id="IPR029052">
    <property type="entry name" value="Metallo-depent_PP-like"/>
</dbReference>
<gene>
    <name evidence="5" type="ORF">LEP1GSC178_1362</name>
</gene>
<organism evidence="5 6">
    <name type="scientific">Leptospira licerasiae str. MMD4847</name>
    <dbReference type="NCBI Taxonomy" id="1049971"/>
    <lineage>
        <taxon>Bacteria</taxon>
        <taxon>Pseudomonadati</taxon>
        <taxon>Spirochaetota</taxon>
        <taxon>Spirochaetia</taxon>
        <taxon>Leptospirales</taxon>
        <taxon>Leptospiraceae</taxon>
        <taxon>Leptospira</taxon>
    </lineage>
</organism>
<dbReference type="PANTHER" id="PTHR31302">
    <property type="entry name" value="TRANSMEMBRANE PROTEIN WITH METALLOPHOSPHOESTERASE DOMAIN-RELATED"/>
    <property type="match status" value="1"/>
</dbReference>
<evidence type="ECO:0000313" key="5">
    <source>
        <dbReference type="EMBL" id="EJZ41140.1"/>
    </source>
</evidence>
<sequence>MEELQPFFSVGYISLAMEFDLQRLVIFLSVFTVILLIGYSYATSRLIAPFELGTFQEVSLWIGVVFLVLLTPSAYLLSLFFRETHWQKFWAYSAFTTLGFATILVSFVVFKDLGNLVWKGVVYLSDLLQPNSISVASAETEALLGSEKFGRADFLARFSSFALLGIAGGLTAFGFYQAKKTPTIKQVRIKVKDLPDGLDGFKIVQLSDIHIGPTIKGKFLEGVVSKTNSLQPDLVAITGDLVDGTVGMLKHHVSPLKNLESKHGTFFVTGNHEYYSGVIAWIRELEDLGINVLLNQNKLIDHNGAKIAVAGVTDYKAHTVIPGHRTDPKQASLGTEDAHYKVLLAHQPNSIFEAAKVGYDLQLSGHTHGGQYFPGNLFIHLFQKFVAGLSKWEDTQLYVSRGTGYWGPPLRIGAPSEITLLVLEKQS</sequence>
<evidence type="ECO:0000259" key="4">
    <source>
        <dbReference type="Pfam" id="PF00149"/>
    </source>
</evidence>
<dbReference type="CDD" id="cd07385">
    <property type="entry name" value="MPP_YkuE_C"/>
    <property type="match status" value="1"/>
</dbReference>
<name>A0ABN0H5P2_9LEPT</name>
<evidence type="ECO:0000256" key="1">
    <source>
        <dbReference type="ARBA" id="ARBA00022723"/>
    </source>
</evidence>
<reference evidence="5 6" key="1">
    <citation type="submission" date="2012-08" db="EMBL/GenBank/DDBJ databases">
        <authorList>
            <person name="Harkins D.M."/>
            <person name="Durkin A.S."/>
            <person name="Selengut J.D."/>
            <person name="Sanka R."/>
            <person name="DePew J."/>
            <person name="Purushe J."/>
            <person name="Matthias M.A."/>
            <person name="Vinetz J.M."/>
            <person name="Sutton G.G."/>
            <person name="Nelson W.C."/>
            <person name="Fouts D.E."/>
        </authorList>
    </citation>
    <scope>NUCLEOTIDE SEQUENCE [LARGE SCALE GENOMIC DNA]</scope>
    <source>
        <strain evidence="5 6">MMD4847</strain>
    </source>
</reference>
<feature type="domain" description="Calcineurin-like phosphoesterase" evidence="4">
    <location>
        <begin position="201"/>
        <end position="369"/>
    </location>
</feature>
<dbReference type="SUPFAM" id="SSF56300">
    <property type="entry name" value="Metallo-dependent phosphatases"/>
    <property type="match status" value="1"/>
</dbReference>
<comment type="caution">
    <text evidence="5">The sequence shown here is derived from an EMBL/GenBank/DDBJ whole genome shotgun (WGS) entry which is preliminary data.</text>
</comment>
<keyword evidence="3" id="KW-0472">Membrane</keyword>